<feature type="region of interest" description="Disordered" evidence="1">
    <location>
        <begin position="152"/>
        <end position="337"/>
    </location>
</feature>
<feature type="region of interest" description="Disordered" evidence="1">
    <location>
        <begin position="1"/>
        <end position="68"/>
    </location>
</feature>
<feature type="compositionally biased region" description="Polar residues" evidence="1">
    <location>
        <begin position="312"/>
        <end position="324"/>
    </location>
</feature>
<comment type="caution">
    <text evidence="2">The sequence shown here is derived from an EMBL/GenBank/DDBJ whole genome shotgun (WGS) entry which is preliminary data.</text>
</comment>
<dbReference type="AlphaFoldDB" id="A0A9N8H3Q2"/>
<name>A0A9N8H3Q2_9STRA</name>
<sequence>MTRPHSSSRPPPVPPQRTPESRRQGNSRSVHAPRSPYPNNAFQPVSRSQSRASTITRSFSSGSQLDEPDNTAIIRGAQLLRERLMNNNHKNEGGGKVSTSPERLFTSKNDAVLQDLLGIEPMHPPGSPNDVTFQFFSQDWLPDWSDQSWSISGSAFDRGSTAAVSPPRQEHRNHHHHHHHHPDNTLPPGTTASTSRRTSPDVMDHSQRQKNGNYPRENTPAGPEPRLRSPRTLVSQRTSPTSGGRRGKPPRDERASTPLPAPASPPVATSAKAKSDPLPVTPATSPADKKSNSEWQTTASFPTTTDMDDSNPWGSLSEQNSSMDTGPRSKETGPDPLTDMKEAEEALLANGLQHHELVHQHDGDMIVQVFMTRPDVVSDARAFDEFIETTSLDDKAFEELIDSKEYDGEDREGVWPIENREHIDQSMMRDDQLQSRAKQQGNAVARTREVALTRGRPQRSYSIDVLPNTTVPKRSHSAGVERRQYNKRNHQRHVSSLRDDLLCGMETNCNTKYTTEPIPIVIDQSRLLEAPCTCPQLEEQPTTLQSKPGKKERSHHIHKGRPLQDHDAILNDRKHHEQRHLSKHRAEDSAFPESAIHNEGNGFGVLSPESNEYMALQRTDLAFQHAMKAGGLWQALVGNHVRFPKHWWQGGYRTAPMGCPRHLAGKNKWVYYDRHRIKGNKFLNRCVRKRDAAGQLLLHLVVRDFMLSSPILDIAIGCFHPNARSVRVSQNPNPRNDDCRDVWMATRFRTEDVISVIDPLFFLEKMGQPKKSPLGDSKRRISNGNVRAIFGETPPLCTVFVQESDIYEDLAAMDGFEHSGPADILLRKYVFTQNGATY</sequence>
<feature type="compositionally biased region" description="Polar residues" evidence="1">
    <location>
        <begin position="37"/>
        <end position="64"/>
    </location>
</feature>
<proteinExistence type="predicted"/>
<dbReference type="Proteomes" id="UP001153069">
    <property type="component" value="Unassembled WGS sequence"/>
</dbReference>
<dbReference type="OrthoDB" id="48108at2759"/>
<feature type="compositionally biased region" description="Basic and acidic residues" evidence="1">
    <location>
        <begin position="327"/>
        <end position="337"/>
    </location>
</feature>
<protein>
    <submittedName>
        <fullName evidence="2">Uncharacterized protein</fullName>
    </submittedName>
</protein>
<evidence type="ECO:0000256" key="1">
    <source>
        <dbReference type="SAM" id="MobiDB-lite"/>
    </source>
</evidence>
<gene>
    <name evidence="2" type="ORF">SEMRO_66_G037230.1</name>
</gene>
<dbReference type="EMBL" id="CAICTM010000065">
    <property type="protein sequence ID" value="CAB9499676.1"/>
    <property type="molecule type" value="Genomic_DNA"/>
</dbReference>
<accession>A0A9N8H3Q2</accession>
<keyword evidence="3" id="KW-1185">Reference proteome</keyword>
<feature type="compositionally biased region" description="Polar residues" evidence="1">
    <location>
        <begin position="293"/>
        <end position="305"/>
    </location>
</feature>
<evidence type="ECO:0000313" key="2">
    <source>
        <dbReference type="EMBL" id="CAB9499676.1"/>
    </source>
</evidence>
<feature type="compositionally biased region" description="Basic and acidic residues" evidence="1">
    <location>
        <begin position="198"/>
        <end position="207"/>
    </location>
</feature>
<feature type="region of interest" description="Disordered" evidence="1">
    <location>
        <begin position="539"/>
        <end position="561"/>
    </location>
</feature>
<feature type="compositionally biased region" description="Basic residues" evidence="1">
    <location>
        <begin position="548"/>
        <end position="561"/>
    </location>
</feature>
<feature type="compositionally biased region" description="Polar residues" evidence="1">
    <location>
        <begin position="187"/>
        <end position="197"/>
    </location>
</feature>
<evidence type="ECO:0000313" key="3">
    <source>
        <dbReference type="Proteomes" id="UP001153069"/>
    </source>
</evidence>
<organism evidence="2 3">
    <name type="scientific">Seminavis robusta</name>
    <dbReference type="NCBI Taxonomy" id="568900"/>
    <lineage>
        <taxon>Eukaryota</taxon>
        <taxon>Sar</taxon>
        <taxon>Stramenopiles</taxon>
        <taxon>Ochrophyta</taxon>
        <taxon>Bacillariophyta</taxon>
        <taxon>Bacillariophyceae</taxon>
        <taxon>Bacillariophycidae</taxon>
        <taxon>Naviculales</taxon>
        <taxon>Naviculaceae</taxon>
        <taxon>Seminavis</taxon>
    </lineage>
</organism>
<reference evidence="2" key="1">
    <citation type="submission" date="2020-06" db="EMBL/GenBank/DDBJ databases">
        <authorList>
            <consortium name="Plant Systems Biology data submission"/>
        </authorList>
    </citation>
    <scope>NUCLEOTIDE SEQUENCE</scope>
    <source>
        <strain evidence="2">D6</strain>
    </source>
</reference>
<feature type="compositionally biased region" description="Polar residues" evidence="1">
    <location>
        <begin position="232"/>
        <end position="242"/>
    </location>
</feature>
<feature type="compositionally biased region" description="Basic residues" evidence="1">
    <location>
        <begin position="171"/>
        <end position="181"/>
    </location>
</feature>